<dbReference type="InterPro" id="IPR036188">
    <property type="entry name" value="FAD/NAD-bd_sf"/>
</dbReference>
<dbReference type="Gene3D" id="3.30.390.30">
    <property type="match status" value="1"/>
</dbReference>
<sequence>MSDHTAPRSVVIVGGSVAGATAIDALRQAGHEGSITVVTEERWPPYARPPLSKAVLKGVEAPESVLLPHYGSDVTFRQEARAIGLDIDRRVVHLADGDEIPYDAVLLATGERPRRLSTNPAEMVLRTLDDAIALRDRVPAAGSVLIVGGGFLGMEIASSVRELGAAVTVIDQEPHLERQFGPDLALRIRTAAGERGVELRCSPGGVELLGSEQITGVRTAQGTVFEADLVVSAVGCLPNVEWLEGTGLATAAGIAVDSRCLVRPDIAAAGDVVARGDAQGKLRRTPHWANALDQARVAAAALVRGPEAPAYRPRPYFWTEQFGFEVKIAGEIATGARLSEVDGGLLDREALLQWTVNGRAVAAASINRRIAVRKLHQLAGAGLI</sequence>
<dbReference type="Gene3D" id="3.50.50.60">
    <property type="entry name" value="FAD/NAD(P)-binding domain"/>
    <property type="match status" value="2"/>
</dbReference>
<dbReference type="InterPro" id="IPR016156">
    <property type="entry name" value="FAD/NAD-linked_Rdtase_dimer_sf"/>
</dbReference>
<dbReference type="InterPro" id="IPR023753">
    <property type="entry name" value="FAD/NAD-binding_dom"/>
</dbReference>
<dbReference type="EMBL" id="WMBA01000009">
    <property type="protein sequence ID" value="MTD54023.1"/>
    <property type="molecule type" value="Genomic_DNA"/>
</dbReference>
<organism evidence="6 7">
    <name type="scientific">Amycolatopsis pithecellobii</name>
    <dbReference type="NCBI Taxonomy" id="664692"/>
    <lineage>
        <taxon>Bacteria</taxon>
        <taxon>Bacillati</taxon>
        <taxon>Actinomycetota</taxon>
        <taxon>Actinomycetes</taxon>
        <taxon>Pseudonocardiales</taxon>
        <taxon>Pseudonocardiaceae</taxon>
        <taxon>Amycolatopsis</taxon>
    </lineage>
</organism>
<evidence type="ECO:0000256" key="4">
    <source>
        <dbReference type="ARBA" id="ARBA00023002"/>
    </source>
</evidence>
<evidence type="ECO:0000313" key="6">
    <source>
        <dbReference type="EMBL" id="MTD54023.1"/>
    </source>
</evidence>
<dbReference type="PRINTS" id="PR00469">
    <property type="entry name" value="PNDRDTASEII"/>
</dbReference>
<dbReference type="AlphaFoldDB" id="A0A6N7YYP8"/>
<dbReference type="GO" id="GO:0016651">
    <property type="term" value="F:oxidoreductase activity, acting on NAD(P)H"/>
    <property type="evidence" value="ECO:0007669"/>
    <property type="project" value="TreeGrafter"/>
</dbReference>
<dbReference type="SUPFAM" id="SSF55424">
    <property type="entry name" value="FAD/NAD-linked reductases, dimerisation (C-terminal) domain"/>
    <property type="match status" value="1"/>
</dbReference>
<evidence type="ECO:0000256" key="2">
    <source>
        <dbReference type="ARBA" id="ARBA00022630"/>
    </source>
</evidence>
<evidence type="ECO:0000256" key="3">
    <source>
        <dbReference type="ARBA" id="ARBA00022827"/>
    </source>
</evidence>
<dbReference type="GO" id="GO:0005737">
    <property type="term" value="C:cytoplasm"/>
    <property type="evidence" value="ECO:0007669"/>
    <property type="project" value="TreeGrafter"/>
</dbReference>
<comment type="cofactor">
    <cofactor evidence="1">
        <name>FAD</name>
        <dbReference type="ChEBI" id="CHEBI:57692"/>
    </cofactor>
</comment>
<comment type="caution">
    <text evidence="6">The sequence shown here is derived from an EMBL/GenBank/DDBJ whole genome shotgun (WGS) entry which is preliminary data.</text>
</comment>
<keyword evidence="7" id="KW-1185">Reference proteome</keyword>
<evidence type="ECO:0000313" key="7">
    <source>
        <dbReference type="Proteomes" id="UP000440096"/>
    </source>
</evidence>
<dbReference type="OrthoDB" id="1145at2"/>
<dbReference type="SUPFAM" id="SSF51905">
    <property type="entry name" value="FAD/NAD(P)-binding domain"/>
    <property type="match status" value="1"/>
</dbReference>
<evidence type="ECO:0000259" key="5">
    <source>
        <dbReference type="Pfam" id="PF07992"/>
    </source>
</evidence>
<proteinExistence type="predicted"/>
<keyword evidence="4" id="KW-0560">Oxidoreductase</keyword>
<dbReference type="PANTHER" id="PTHR43557">
    <property type="entry name" value="APOPTOSIS-INDUCING FACTOR 1"/>
    <property type="match status" value="1"/>
</dbReference>
<dbReference type="PRINTS" id="PR00368">
    <property type="entry name" value="FADPNR"/>
</dbReference>
<name>A0A6N7YYP8_9PSEU</name>
<dbReference type="PANTHER" id="PTHR43557:SF2">
    <property type="entry name" value="RIESKE DOMAIN-CONTAINING PROTEIN-RELATED"/>
    <property type="match status" value="1"/>
</dbReference>
<reference evidence="6 7" key="1">
    <citation type="submission" date="2019-11" db="EMBL/GenBank/DDBJ databases">
        <title>Draft genome of Amycolatopsis RM579.</title>
        <authorList>
            <person name="Duangmal K."/>
            <person name="Mingma R."/>
        </authorList>
    </citation>
    <scope>NUCLEOTIDE SEQUENCE [LARGE SCALE GENOMIC DNA]</scope>
    <source>
        <strain evidence="6 7">RM579</strain>
    </source>
</reference>
<gene>
    <name evidence="6" type="ORF">GKO32_08520</name>
</gene>
<feature type="domain" description="FAD/NAD(P)-binding" evidence="5">
    <location>
        <begin position="9"/>
        <end position="295"/>
    </location>
</feature>
<protein>
    <recommendedName>
        <fullName evidence="5">FAD/NAD(P)-binding domain-containing protein</fullName>
    </recommendedName>
</protein>
<accession>A0A6N7YYP8</accession>
<dbReference type="InterPro" id="IPR050446">
    <property type="entry name" value="FAD-oxidoreductase/Apoptosis"/>
</dbReference>
<keyword evidence="3" id="KW-0274">FAD</keyword>
<evidence type="ECO:0000256" key="1">
    <source>
        <dbReference type="ARBA" id="ARBA00001974"/>
    </source>
</evidence>
<keyword evidence="2" id="KW-0285">Flavoprotein</keyword>
<dbReference type="Pfam" id="PF07992">
    <property type="entry name" value="Pyr_redox_2"/>
    <property type="match status" value="1"/>
</dbReference>
<dbReference type="RefSeq" id="WP_154756256.1">
    <property type="nucleotide sequence ID" value="NZ_WMBA01000009.1"/>
</dbReference>
<dbReference type="Proteomes" id="UP000440096">
    <property type="component" value="Unassembled WGS sequence"/>
</dbReference>